<comment type="similarity">
    <text evidence="2">Belongs to the peptidase M14 family.</text>
</comment>
<evidence type="ECO:0000256" key="8">
    <source>
        <dbReference type="SAM" id="SignalP"/>
    </source>
</evidence>
<dbReference type="EMBL" id="REFR01000009">
    <property type="protein sequence ID" value="RMB12000.1"/>
    <property type="molecule type" value="Genomic_DNA"/>
</dbReference>
<dbReference type="InterPro" id="IPR029062">
    <property type="entry name" value="Class_I_gatase-like"/>
</dbReference>
<keyword evidence="10" id="KW-0121">Carboxypeptidase</keyword>
<dbReference type="RefSeq" id="WP_211332039.1">
    <property type="nucleotide sequence ID" value="NZ_REFR01000009.1"/>
</dbReference>
<evidence type="ECO:0000313" key="10">
    <source>
        <dbReference type="EMBL" id="RMB12000.1"/>
    </source>
</evidence>
<protein>
    <submittedName>
        <fullName evidence="10">Zinc carboxypeptidase</fullName>
    </submittedName>
</protein>
<dbReference type="Gene3D" id="3.40.630.10">
    <property type="entry name" value="Zn peptidases"/>
    <property type="match status" value="1"/>
</dbReference>
<evidence type="ECO:0000256" key="3">
    <source>
        <dbReference type="ARBA" id="ARBA00022670"/>
    </source>
</evidence>
<dbReference type="GO" id="GO:0008270">
    <property type="term" value="F:zinc ion binding"/>
    <property type="evidence" value="ECO:0007669"/>
    <property type="project" value="InterPro"/>
</dbReference>
<dbReference type="Proteomes" id="UP000271227">
    <property type="component" value="Unassembled WGS sequence"/>
</dbReference>
<dbReference type="SUPFAM" id="SSF52317">
    <property type="entry name" value="Class I glutamine amidotransferase-like"/>
    <property type="match status" value="1"/>
</dbReference>
<keyword evidence="4" id="KW-0378">Hydrolase</keyword>
<keyword evidence="8" id="KW-0732">Signal</keyword>
<keyword evidence="11" id="KW-1185">Reference proteome</keyword>
<dbReference type="Gene3D" id="3.40.50.880">
    <property type="match status" value="1"/>
</dbReference>
<feature type="domain" description="Peptidase M14" evidence="9">
    <location>
        <begin position="70"/>
        <end position="388"/>
    </location>
</feature>
<feature type="signal peptide" evidence="8">
    <location>
        <begin position="1"/>
        <end position="35"/>
    </location>
</feature>
<dbReference type="GO" id="GO:0005615">
    <property type="term" value="C:extracellular space"/>
    <property type="evidence" value="ECO:0007669"/>
    <property type="project" value="TreeGrafter"/>
</dbReference>
<evidence type="ECO:0000256" key="2">
    <source>
        <dbReference type="ARBA" id="ARBA00005988"/>
    </source>
</evidence>
<dbReference type="PANTHER" id="PTHR11705:SF143">
    <property type="entry name" value="SLL0236 PROTEIN"/>
    <property type="match status" value="1"/>
</dbReference>
<dbReference type="AlphaFoldDB" id="A0A3M0CU56"/>
<keyword evidence="6" id="KW-0482">Metalloprotease</keyword>
<dbReference type="SUPFAM" id="SSF53187">
    <property type="entry name" value="Zn-dependent exopeptidases"/>
    <property type="match status" value="1"/>
</dbReference>
<evidence type="ECO:0000259" key="9">
    <source>
        <dbReference type="SMART" id="SM00631"/>
    </source>
</evidence>
<dbReference type="CDD" id="cd06238">
    <property type="entry name" value="M14-like"/>
    <property type="match status" value="1"/>
</dbReference>
<evidence type="ECO:0000256" key="1">
    <source>
        <dbReference type="ARBA" id="ARBA00001947"/>
    </source>
</evidence>
<comment type="cofactor">
    <cofactor evidence="1">
        <name>Zn(2+)</name>
        <dbReference type="ChEBI" id="CHEBI:29105"/>
    </cofactor>
</comment>
<dbReference type="GO" id="GO:0006508">
    <property type="term" value="P:proteolysis"/>
    <property type="evidence" value="ECO:0007669"/>
    <property type="project" value="UniProtKB-KW"/>
</dbReference>
<gene>
    <name evidence="10" type="ORF">BXY39_0489</name>
</gene>
<evidence type="ECO:0000256" key="6">
    <source>
        <dbReference type="ARBA" id="ARBA00023049"/>
    </source>
</evidence>
<accession>A0A3M0CU56</accession>
<dbReference type="SMART" id="SM00631">
    <property type="entry name" value="Zn_pept"/>
    <property type="match status" value="1"/>
</dbReference>
<dbReference type="GO" id="GO:0004181">
    <property type="term" value="F:metallocarboxypeptidase activity"/>
    <property type="evidence" value="ECO:0007669"/>
    <property type="project" value="InterPro"/>
</dbReference>
<dbReference type="InterPro" id="IPR000834">
    <property type="entry name" value="Peptidase_M14"/>
</dbReference>
<keyword evidence="5" id="KW-0862">Zinc</keyword>
<dbReference type="PANTHER" id="PTHR11705">
    <property type="entry name" value="PROTEASE FAMILY M14 CARBOXYPEPTIDASE A,B"/>
    <property type="match status" value="1"/>
</dbReference>
<dbReference type="InParanoid" id="A0A3M0CU56"/>
<feature type="chain" id="PRO_5017926741" evidence="8">
    <location>
        <begin position="36"/>
        <end position="911"/>
    </location>
</feature>
<evidence type="ECO:0000313" key="11">
    <source>
        <dbReference type="Proteomes" id="UP000271227"/>
    </source>
</evidence>
<evidence type="ECO:0000256" key="5">
    <source>
        <dbReference type="ARBA" id="ARBA00022833"/>
    </source>
</evidence>
<feature type="compositionally biased region" description="Basic and acidic residues" evidence="7">
    <location>
        <begin position="750"/>
        <end position="765"/>
    </location>
</feature>
<keyword evidence="3" id="KW-0645">Protease</keyword>
<name>A0A3M0CU56_9PROT</name>
<evidence type="ECO:0000256" key="7">
    <source>
        <dbReference type="SAM" id="MobiDB-lite"/>
    </source>
</evidence>
<evidence type="ECO:0000256" key="4">
    <source>
        <dbReference type="ARBA" id="ARBA00022801"/>
    </source>
</evidence>
<organism evidence="10 11">
    <name type="scientific">Eilatimonas milleporae</name>
    <dbReference type="NCBI Taxonomy" id="911205"/>
    <lineage>
        <taxon>Bacteria</taxon>
        <taxon>Pseudomonadati</taxon>
        <taxon>Pseudomonadota</taxon>
        <taxon>Alphaproteobacteria</taxon>
        <taxon>Kordiimonadales</taxon>
        <taxon>Kordiimonadaceae</taxon>
        <taxon>Eilatimonas</taxon>
    </lineage>
</organism>
<reference evidence="10 11" key="1">
    <citation type="submission" date="2018-10" db="EMBL/GenBank/DDBJ databases">
        <title>Genomic Encyclopedia of Archaeal and Bacterial Type Strains, Phase II (KMG-II): from individual species to whole genera.</title>
        <authorList>
            <person name="Goeker M."/>
        </authorList>
    </citation>
    <scope>NUCLEOTIDE SEQUENCE [LARGE SCALE GENOMIC DNA]</scope>
    <source>
        <strain evidence="10 11">DSM 25217</strain>
    </source>
</reference>
<proteinExistence type="inferred from homology"/>
<comment type="caution">
    <text evidence="10">The sequence shown here is derived from an EMBL/GenBank/DDBJ whole genome shotgun (WGS) entry which is preliminary data.</text>
</comment>
<feature type="region of interest" description="Disordered" evidence="7">
    <location>
        <begin position="746"/>
        <end position="765"/>
    </location>
</feature>
<sequence length="911" mass="100816">MRIYSIGLIRKAFTRTMGTALLTGLFLILSPLANAAETPFIWWPEADYDPAVPTLEQVVGHETGTKISWHAQIVAYFRALEAYAPDRVKLFSYGKTWEGRELIYAAITSPANMARLDDIRAGMKALADPRVTDAARARTLTGDLPAIVWLAYSVHGNEISPSDAAMQTAYHLLAARGDDRVAGMLDNTVVIINPLQNPDGRDRFIHRFETTLGLEPDSDPLSAEHNEPWPNGRTNHYLFDMNRDWIILTQPETRGHVAALQDWYPQVFVDLHEMGGNSTYYFAPEAVPYNPHLAQNQRDSLFLFGRTNAKWFDRFGFDYFTRDIFDAFYPGYGASWPAYYGAISMTYEQASSRGLLFRRNDGSEFDYRSTVRQHFVASLATIETTATNRQKLLDDFYDFQVTAIEEGRNDRTQRTYLFPGTRDRAGTRKLMGILAEQGIEISRAEAEFRACGQSYPAGTHVIDTAQPRKRMIRTLLDRQIDMEADFVRIQEARRARDLPHDIYDVTGWSLPVMFNVDMETCGRPVTTGLVPVTMDRIATGTLSNPEASVAFLSPWGDMAAGRLLAAALRAELTVKTHDEGFNHQGRVWPAGTLIFDVADNAADLGATLTALAAETGAEIVGVSSSWVDSGKDFGSRAVRTVPRIRVAMAWDDPTSSYAAGNTRFVLERQIGYPVTAIRTDALKTADLTRYHVLILPGEGFGGSYMDTLGETGAATLKDWVRRGGVLVGTHTALRYLTHEKIKLLSTARENQPRGDEAAGTSGDEKSRVAATIINSRDDMRALLTPATELPDSLPGVLVHANVDGDHWLGAGVAPTLSVLARGRDIYAPVAMDKARTVAWFAGADDLLASGYIWQENREQMAYKPFALVESAGRGYVIGFTQDPTVRAYLDGLNVILANAVFRGAAHARPVR</sequence>
<dbReference type="Pfam" id="PF00246">
    <property type="entry name" value="Peptidase_M14"/>
    <property type="match status" value="1"/>
</dbReference>
<dbReference type="CDD" id="cd03143">
    <property type="entry name" value="A4_beta-galactosidase_middle_domain"/>
    <property type="match status" value="1"/>
</dbReference>